<sequence>MKKKPQTKISKKQYSRYETSPRLRQLCLYVGDIALLGIICNFEDNCEERAKALGCDLISEAMMWSVAALNVIALSYWGSSSKEKDEMRRIQQQFRLLNDRIAMLETDILLAEGGGTLAVTPLNKSLPSNISPILTPQSQSQTSSVDQQDQKDKEEPEEFDFCDIRKLSFMDILELTRI</sequence>
<feature type="transmembrane region" description="Helical" evidence="2">
    <location>
        <begin position="62"/>
        <end position="79"/>
    </location>
</feature>
<protein>
    <submittedName>
        <fullName evidence="3">Uncharacterized protein</fullName>
    </submittedName>
</protein>
<evidence type="ECO:0000313" key="4">
    <source>
        <dbReference type="Proteomes" id="UP000023152"/>
    </source>
</evidence>
<reference evidence="3 4" key="1">
    <citation type="journal article" date="2013" name="Curr. Biol.">
        <title>The Genome of the Foraminiferan Reticulomyxa filosa.</title>
        <authorList>
            <person name="Glockner G."/>
            <person name="Hulsmann N."/>
            <person name="Schleicher M."/>
            <person name="Noegel A.A."/>
            <person name="Eichinger L."/>
            <person name="Gallinger C."/>
            <person name="Pawlowski J."/>
            <person name="Sierra R."/>
            <person name="Euteneuer U."/>
            <person name="Pillet L."/>
            <person name="Moustafa A."/>
            <person name="Platzer M."/>
            <person name="Groth M."/>
            <person name="Szafranski K."/>
            <person name="Schliwa M."/>
        </authorList>
    </citation>
    <scope>NUCLEOTIDE SEQUENCE [LARGE SCALE GENOMIC DNA]</scope>
</reference>
<evidence type="ECO:0000313" key="3">
    <source>
        <dbReference type="EMBL" id="ETO25351.1"/>
    </source>
</evidence>
<keyword evidence="2" id="KW-0472">Membrane</keyword>
<dbReference type="AlphaFoldDB" id="X6NHA0"/>
<name>X6NHA0_RETFI</name>
<evidence type="ECO:0000256" key="2">
    <source>
        <dbReference type="SAM" id="Phobius"/>
    </source>
</evidence>
<feature type="transmembrane region" description="Helical" evidence="2">
    <location>
        <begin position="21"/>
        <end position="42"/>
    </location>
</feature>
<gene>
    <name evidence="3" type="ORF">RFI_11789</name>
</gene>
<organism evidence="3 4">
    <name type="scientific">Reticulomyxa filosa</name>
    <dbReference type="NCBI Taxonomy" id="46433"/>
    <lineage>
        <taxon>Eukaryota</taxon>
        <taxon>Sar</taxon>
        <taxon>Rhizaria</taxon>
        <taxon>Retaria</taxon>
        <taxon>Foraminifera</taxon>
        <taxon>Monothalamids</taxon>
        <taxon>Reticulomyxidae</taxon>
        <taxon>Reticulomyxa</taxon>
    </lineage>
</organism>
<accession>X6NHA0</accession>
<feature type="compositionally biased region" description="Low complexity" evidence="1">
    <location>
        <begin position="135"/>
        <end position="147"/>
    </location>
</feature>
<keyword evidence="2" id="KW-1133">Transmembrane helix</keyword>
<dbReference type="EMBL" id="ASPP01008602">
    <property type="protein sequence ID" value="ETO25351.1"/>
    <property type="molecule type" value="Genomic_DNA"/>
</dbReference>
<feature type="region of interest" description="Disordered" evidence="1">
    <location>
        <begin position="130"/>
        <end position="158"/>
    </location>
</feature>
<evidence type="ECO:0000256" key="1">
    <source>
        <dbReference type="SAM" id="MobiDB-lite"/>
    </source>
</evidence>
<keyword evidence="2" id="KW-0812">Transmembrane</keyword>
<proteinExistence type="predicted"/>
<comment type="caution">
    <text evidence="3">The sequence shown here is derived from an EMBL/GenBank/DDBJ whole genome shotgun (WGS) entry which is preliminary data.</text>
</comment>
<dbReference type="Proteomes" id="UP000023152">
    <property type="component" value="Unassembled WGS sequence"/>
</dbReference>
<keyword evidence="4" id="KW-1185">Reference proteome</keyword>